<dbReference type="STRING" id="354355.SAMN05660816_03436"/>
<accession>A0A1V9EHJ9</accession>
<protein>
    <recommendedName>
        <fullName evidence="3">Resolvase/invertase-type recombinase catalytic domain-containing protein</fullName>
    </recommendedName>
</protein>
<dbReference type="InterPro" id="IPR006119">
    <property type="entry name" value="Resolv_N"/>
</dbReference>
<keyword evidence="1" id="KW-0238">DNA-binding</keyword>
<dbReference type="SUPFAM" id="SSF53041">
    <property type="entry name" value="Resolvase-like"/>
    <property type="match status" value="1"/>
</dbReference>
<keyword evidence="2" id="KW-0233">DNA recombination</keyword>
<keyword evidence="5" id="KW-1185">Reference proteome</keyword>
<proteinExistence type="predicted"/>
<evidence type="ECO:0000313" key="4">
    <source>
        <dbReference type="EMBL" id="OQP45434.1"/>
    </source>
</evidence>
<comment type="caution">
    <text evidence="4">The sequence shown here is derived from an EMBL/GenBank/DDBJ whole genome shotgun (WGS) entry which is preliminary data.</text>
</comment>
<name>A0A1V9EHJ9_9BACT</name>
<dbReference type="PANTHER" id="PTHR30461:SF2">
    <property type="entry name" value="SERINE RECOMBINASE PINE-RELATED"/>
    <property type="match status" value="1"/>
</dbReference>
<dbReference type="GO" id="GO:0000150">
    <property type="term" value="F:DNA strand exchange activity"/>
    <property type="evidence" value="ECO:0007669"/>
    <property type="project" value="InterPro"/>
</dbReference>
<dbReference type="Pfam" id="PF07508">
    <property type="entry name" value="Recombinase"/>
    <property type="match status" value="1"/>
</dbReference>
<feature type="domain" description="Resolvase/invertase-type recombinase catalytic" evidence="3">
    <location>
        <begin position="27"/>
        <end position="177"/>
    </location>
</feature>
<sequence>MKPNFDMFHQWSKKPRVTYVKTSNEKIAVVYTRVSSKEQYDTNLSLDWQKKAIDEFALRSDIRTAAYFGGTYESAKTDGRKEFQRMLDYIKKNKDTVTHVLVYLLDRFSRSGDGAMRLSKELREKYGVTIVAVTQPIDTSNPGGVFQQNLQFLFSQYDNELRRQRAMAGIKEHLEQGIWCKKPPMGYTAIKEGKERKIIVDETGKKLRKAFRWKAEGIKNDEILQRLKAMGVQIYKQKLSMIFSNPFYCGIIADKMLNGNLVEGSHEKMIPPEVFLQIHKVRAAAKGKYGVTHKKENEQYPLKLFMKCDKCGIGYTGYVVKKKNKTNNKVHEFHYYKCRSQGCNCNQRTSEVNQEFVYFLKDYTLQPQLVAPLLYHMDAAFDKHYEVALEQQKMYKAKLADIEKSSEELEDDFYLYKKVPEDVYIRLRTKLAKEKADIAEVLSTLDVENSNLKTYFREGITISTQLATSWYSSPIPVKEKLQKFIFPEGVTYNREKGTFLTSKVNTLFEPIARLNSITDDDKNKQGSISAALSNWVGRTGFELPYNKLNVNIYKSKNIKTHRLTHWEYM</sequence>
<evidence type="ECO:0000313" key="5">
    <source>
        <dbReference type="Proteomes" id="UP000192610"/>
    </source>
</evidence>
<dbReference type="InterPro" id="IPR011109">
    <property type="entry name" value="DNA_bind_recombinase_dom"/>
</dbReference>
<dbReference type="RefSeq" id="WP_081202287.1">
    <property type="nucleotide sequence ID" value="NZ_FOCZ01000006.1"/>
</dbReference>
<organism evidence="4 5">
    <name type="scientific">Niastella yeongjuensis</name>
    <dbReference type="NCBI Taxonomy" id="354355"/>
    <lineage>
        <taxon>Bacteria</taxon>
        <taxon>Pseudomonadati</taxon>
        <taxon>Bacteroidota</taxon>
        <taxon>Chitinophagia</taxon>
        <taxon>Chitinophagales</taxon>
        <taxon>Chitinophagaceae</taxon>
        <taxon>Niastella</taxon>
    </lineage>
</organism>
<evidence type="ECO:0000256" key="1">
    <source>
        <dbReference type="ARBA" id="ARBA00023125"/>
    </source>
</evidence>
<evidence type="ECO:0000259" key="3">
    <source>
        <dbReference type="PROSITE" id="PS51736"/>
    </source>
</evidence>
<reference evidence="5" key="1">
    <citation type="submission" date="2016-04" db="EMBL/GenBank/DDBJ databases">
        <authorList>
            <person name="Chen L."/>
            <person name="Zhuang W."/>
            <person name="Wang G."/>
        </authorList>
    </citation>
    <scope>NUCLEOTIDE SEQUENCE [LARGE SCALE GENOMIC DNA]</scope>
    <source>
        <strain evidence="5">17621</strain>
    </source>
</reference>
<dbReference type="EMBL" id="LVXG01000029">
    <property type="protein sequence ID" value="OQP45434.1"/>
    <property type="molecule type" value="Genomic_DNA"/>
</dbReference>
<dbReference type="Pfam" id="PF00239">
    <property type="entry name" value="Resolvase"/>
    <property type="match status" value="1"/>
</dbReference>
<dbReference type="GO" id="GO:0003677">
    <property type="term" value="F:DNA binding"/>
    <property type="evidence" value="ECO:0007669"/>
    <property type="project" value="UniProtKB-KW"/>
</dbReference>
<dbReference type="SMART" id="SM00857">
    <property type="entry name" value="Resolvase"/>
    <property type="match status" value="1"/>
</dbReference>
<dbReference type="CDD" id="cd00338">
    <property type="entry name" value="Ser_Recombinase"/>
    <property type="match status" value="1"/>
</dbReference>
<evidence type="ECO:0000256" key="2">
    <source>
        <dbReference type="ARBA" id="ARBA00023172"/>
    </source>
</evidence>
<dbReference type="InterPro" id="IPR038109">
    <property type="entry name" value="DNA_bind_recomb_sf"/>
</dbReference>
<dbReference type="Proteomes" id="UP000192610">
    <property type="component" value="Unassembled WGS sequence"/>
</dbReference>
<dbReference type="InterPro" id="IPR036162">
    <property type="entry name" value="Resolvase-like_N_sf"/>
</dbReference>
<dbReference type="PROSITE" id="PS51736">
    <property type="entry name" value="RECOMBINASES_3"/>
    <property type="match status" value="1"/>
</dbReference>
<gene>
    <name evidence="4" type="ORF">A4H97_32330</name>
</gene>
<dbReference type="AlphaFoldDB" id="A0A1V9EHJ9"/>
<dbReference type="Gene3D" id="3.90.1750.20">
    <property type="entry name" value="Putative Large Serine Recombinase, Chain B, Domain 2"/>
    <property type="match status" value="1"/>
</dbReference>
<dbReference type="OrthoDB" id="9815006at2"/>
<dbReference type="Gene3D" id="3.40.50.1390">
    <property type="entry name" value="Resolvase, N-terminal catalytic domain"/>
    <property type="match status" value="1"/>
</dbReference>
<dbReference type="PANTHER" id="PTHR30461">
    <property type="entry name" value="DNA-INVERTASE FROM LAMBDOID PROPHAGE"/>
    <property type="match status" value="1"/>
</dbReference>
<dbReference type="InterPro" id="IPR050639">
    <property type="entry name" value="SSR_resolvase"/>
</dbReference>